<dbReference type="RefSeq" id="WP_377929573.1">
    <property type="nucleotide sequence ID" value="NZ_JBHUEM010000045.1"/>
</dbReference>
<dbReference type="EMBL" id="JBHUEM010000045">
    <property type="protein sequence ID" value="MFD1738362.1"/>
    <property type="molecule type" value="Genomic_DNA"/>
</dbReference>
<gene>
    <name evidence="2" type="primary">ablB</name>
    <name evidence="2" type="ORF">ACFSCX_17705</name>
</gene>
<evidence type="ECO:0000313" key="2">
    <source>
        <dbReference type="EMBL" id="MFD1738362.1"/>
    </source>
</evidence>
<dbReference type="NCBIfam" id="TIGR03827">
    <property type="entry name" value="GNAT_ablB"/>
    <property type="match status" value="1"/>
</dbReference>
<dbReference type="SUPFAM" id="SSF55729">
    <property type="entry name" value="Acyl-CoA N-acyltransferases (Nat)"/>
    <property type="match status" value="1"/>
</dbReference>
<dbReference type="Proteomes" id="UP001597214">
    <property type="component" value="Unassembled WGS sequence"/>
</dbReference>
<dbReference type="InterPro" id="IPR000182">
    <property type="entry name" value="GNAT_dom"/>
</dbReference>
<feature type="domain" description="N-acetyltransferase" evidence="1">
    <location>
        <begin position="133"/>
        <end position="275"/>
    </location>
</feature>
<protein>
    <submittedName>
        <fullName evidence="2">Beta-lysine N-acetyltransferase</fullName>
    </submittedName>
</protein>
<dbReference type="CDD" id="cd04301">
    <property type="entry name" value="NAT_SF"/>
    <property type="match status" value="1"/>
</dbReference>
<dbReference type="InterPro" id="IPR022525">
    <property type="entry name" value="GNAT_AblB"/>
</dbReference>
<evidence type="ECO:0000313" key="3">
    <source>
        <dbReference type="Proteomes" id="UP001597214"/>
    </source>
</evidence>
<reference evidence="3" key="1">
    <citation type="journal article" date="2019" name="Int. J. Syst. Evol. Microbiol.">
        <title>The Global Catalogue of Microorganisms (GCM) 10K type strain sequencing project: providing services to taxonomists for standard genome sequencing and annotation.</title>
        <authorList>
            <consortium name="The Broad Institute Genomics Platform"/>
            <consortium name="The Broad Institute Genome Sequencing Center for Infectious Disease"/>
            <person name="Wu L."/>
            <person name="Ma J."/>
        </authorList>
    </citation>
    <scope>NUCLEOTIDE SEQUENCE [LARGE SCALE GENOMIC DNA]</scope>
    <source>
        <strain evidence="3">CCUG 49339</strain>
    </source>
</reference>
<sequence>MPSEAFYEQKVAEGDKYYMSVCLDHFNQRLRVDDYRGNIHKISMVIMSLSAEYAYSKAIVYARREHVHDFVEAGFLLEAIIEGYFNGSHAYALTKYFEQGRKKSDKWIKEDNTLHQVLKLKKLTTLNPFPEDYVMRKATLSDVDQLASLYGEVFQIYPTPLNNPSYIEKIMNDSSIFFLIEKEGKIVSAASATVNSQYCNAEITDCATLPEHREHGLMKHIMLELEQELIKQKVFSAYSIARALSYGMNAALYQLHYKYKGRMTNNCYIYDKMEDMNVWVKDLSVDG</sequence>
<dbReference type="Gene3D" id="3.40.630.30">
    <property type="match status" value="1"/>
</dbReference>
<dbReference type="PROSITE" id="PS51186">
    <property type="entry name" value="GNAT"/>
    <property type="match status" value="1"/>
</dbReference>
<organism evidence="2 3">
    <name type="scientific">Bacillus salitolerans</name>
    <dbReference type="NCBI Taxonomy" id="1437434"/>
    <lineage>
        <taxon>Bacteria</taxon>
        <taxon>Bacillati</taxon>
        <taxon>Bacillota</taxon>
        <taxon>Bacilli</taxon>
        <taxon>Bacillales</taxon>
        <taxon>Bacillaceae</taxon>
        <taxon>Bacillus</taxon>
    </lineage>
</organism>
<dbReference type="Pfam" id="PF00583">
    <property type="entry name" value="Acetyltransf_1"/>
    <property type="match status" value="1"/>
</dbReference>
<keyword evidence="3" id="KW-1185">Reference proteome</keyword>
<proteinExistence type="predicted"/>
<comment type="caution">
    <text evidence="2">The sequence shown here is derived from an EMBL/GenBank/DDBJ whole genome shotgun (WGS) entry which is preliminary data.</text>
</comment>
<evidence type="ECO:0000259" key="1">
    <source>
        <dbReference type="PROSITE" id="PS51186"/>
    </source>
</evidence>
<dbReference type="InterPro" id="IPR016181">
    <property type="entry name" value="Acyl_CoA_acyltransferase"/>
</dbReference>
<name>A0ABW4LTD2_9BACI</name>
<accession>A0ABW4LTD2</accession>